<sequence>MLNAPLITLSNPLTAEDALAHLTAHADPRRAISMGRYFKTGPGEYGAGDTFLGLSVPSVRAIAKRFHTLSLSETEDLLHAPEHEARLTALLILVHRYQKGAAQERAAIFRLYLSNTQYINNWDLIDGTAEYIVGAHLYGGDKQILIDFAHSSDLWQRRIAMLSCFHDIKLGDAASAFTIVNILKNDSHDLIQKAVGWMLREIGKRCSRAELVAWLAQDDHYKTIPRTALRYAIEHFSPEERQAYLKGGV</sequence>
<protein>
    <recommendedName>
        <fullName evidence="3">DNA alkylation repair protein</fullName>
    </recommendedName>
</protein>
<dbReference type="KEGG" id="ccot:CCAX7_21540"/>
<keyword evidence="2" id="KW-1185">Reference proteome</keyword>
<dbReference type="AlphaFoldDB" id="A0A9N7L0X1"/>
<evidence type="ECO:0000313" key="2">
    <source>
        <dbReference type="Proteomes" id="UP000287394"/>
    </source>
</evidence>
<dbReference type="Gene3D" id="1.25.10.90">
    <property type="match status" value="1"/>
</dbReference>
<dbReference type="InterPro" id="IPR014825">
    <property type="entry name" value="DNA_alkylation"/>
</dbReference>
<gene>
    <name evidence="1" type="ORF">CCAX7_21540</name>
</gene>
<proteinExistence type="predicted"/>
<organism evidence="1 2">
    <name type="scientific">Capsulimonas corticalis</name>
    <dbReference type="NCBI Taxonomy" id="2219043"/>
    <lineage>
        <taxon>Bacteria</taxon>
        <taxon>Bacillati</taxon>
        <taxon>Armatimonadota</taxon>
        <taxon>Armatimonadia</taxon>
        <taxon>Capsulimonadales</taxon>
        <taxon>Capsulimonadaceae</taxon>
        <taxon>Capsulimonas</taxon>
    </lineage>
</organism>
<reference evidence="1 2" key="1">
    <citation type="journal article" date="2019" name="Int. J. Syst. Evol. Microbiol.">
        <title>Capsulimonas corticalis gen. nov., sp. nov., an aerobic capsulated bacterium, of a novel bacterial order, Capsulimonadales ord. nov., of the class Armatimonadia of the phylum Armatimonadetes.</title>
        <authorList>
            <person name="Li J."/>
            <person name="Kudo C."/>
            <person name="Tonouchi A."/>
        </authorList>
    </citation>
    <scope>NUCLEOTIDE SEQUENCE [LARGE SCALE GENOMIC DNA]</scope>
    <source>
        <strain evidence="1 2">AX-7</strain>
    </source>
</reference>
<accession>A0A9N7L0X1</accession>
<name>A0A9N7L0X1_9BACT</name>
<dbReference type="Proteomes" id="UP000287394">
    <property type="component" value="Chromosome"/>
</dbReference>
<dbReference type="CDD" id="cd06561">
    <property type="entry name" value="AlkD_like"/>
    <property type="match status" value="1"/>
</dbReference>
<evidence type="ECO:0008006" key="3">
    <source>
        <dbReference type="Google" id="ProtNLM"/>
    </source>
</evidence>
<dbReference type="PANTHER" id="PTHR34070:SF1">
    <property type="entry name" value="DNA ALKYLATION REPAIR PROTEIN"/>
    <property type="match status" value="1"/>
</dbReference>
<evidence type="ECO:0000313" key="1">
    <source>
        <dbReference type="EMBL" id="BDI30103.1"/>
    </source>
</evidence>
<dbReference type="SUPFAM" id="SSF48371">
    <property type="entry name" value="ARM repeat"/>
    <property type="match status" value="1"/>
</dbReference>
<dbReference type="EMBL" id="AP025739">
    <property type="protein sequence ID" value="BDI30103.1"/>
    <property type="molecule type" value="Genomic_DNA"/>
</dbReference>
<dbReference type="PANTHER" id="PTHR34070">
    <property type="entry name" value="ARMADILLO-TYPE FOLD"/>
    <property type="match status" value="1"/>
</dbReference>
<dbReference type="Pfam" id="PF08713">
    <property type="entry name" value="DNA_alkylation"/>
    <property type="match status" value="1"/>
</dbReference>
<dbReference type="InterPro" id="IPR016024">
    <property type="entry name" value="ARM-type_fold"/>
</dbReference>